<dbReference type="KEGG" id="bbig:BBBOND_0201340"/>
<reference evidence="2" key="1">
    <citation type="submission" date="2014-06" db="EMBL/GenBank/DDBJ databases">
        <authorList>
            <person name="Aslett M."/>
            <person name="De Silva N."/>
        </authorList>
    </citation>
    <scope>NUCLEOTIDE SEQUENCE [LARGE SCALE GENOMIC DNA]</scope>
    <source>
        <strain evidence="2">Bond</strain>
    </source>
</reference>
<dbReference type="VEuPathDB" id="PiroplasmaDB:BBBOND_0201340"/>
<sequence>MQGCGVTYESDELSKPETNKIYDADGELQFGSKILLMIAAPYVLDPPGCFNNVFVDGIVKNVGDLSDSVVASRTSHFVTLKLESKRMRPGETLRQTPPLECRCVTIKGAILSTIRIENYYAK</sequence>
<proteinExistence type="predicted"/>
<organism evidence="1 2">
    <name type="scientific">Babesia bigemina</name>
    <dbReference type="NCBI Taxonomy" id="5866"/>
    <lineage>
        <taxon>Eukaryota</taxon>
        <taxon>Sar</taxon>
        <taxon>Alveolata</taxon>
        <taxon>Apicomplexa</taxon>
        <taxon>Aconoidasida</taxon>
        <taxon>Piroplasmida</taxon>
        <taxon>Babesiidae</taxon>
        <taxon>Babesia</taxon>
    </lineage>
</organism>
<gene>
    <name evidence="1" type="ORF">BBBOND_0201340</name>
</gene>
<accession>A0A061D4K0</accession>
<dbReference type="OrthoDB" id="365660at2759"/>
<evidence type="ECO:0000313" key="1">
    <source>
        <dbReference type="EMBL" id="CDR94977.1"/>
    </source>
</evidence>
<dbReference type="GeneID" id="24563518"/>
<dbReference type="EMBL" id="LK391708">
    <property type="protein sequence ID" value="CDR94977.1"/>
    <property type="molecule type" value="Genomic_DNA"/>
</dbReference>
<dbReference type="Proteomes" id="UP000033188">
    <property type="component" value="Chromosome 2"/>
</dbReference>
<evidence type="ECO:0000313" key="2">
    <source>
        <dbReference type="Proteomes" id="UP000033188"/>
    </source>
</evidence>
<dbReference type="Gene3D" id="2.60.40.2860">
    <property type="match status" value="1"/>
</dbReference>
<dbReference type="InterPro" id="IPR038160">
    <property type="entry name" value="6_CYS_dom_sf"/>
</dbReference>
<keyword evidence="2" id="KW-1185">Reference proteome</keyword>
<dbReference type="AlphaFoldDB" id="A0A061D4K0"/>
<name>A0A061D4K0_BABBI</name>
<dbReference type="RefSeq" id="XP_012767163.1">
    <property type="nucleotide sequence ID" value="XM_012911709.1"/>
</dbReference>
<evidence type="ECO:0008006" key="3">
    <source>
        <dbReference type="Google" id="ProtNLM"/>
    </source>
</evidence>
<protein>
    <recommendedName>
        <fullName evidence="3">6-Cys domain-containing protein</fullName>
    </recommendedName>
</protein>